<dbReference type="GO" id="GO:0005737">
    <property type="term" value="C:cytoplasm"/>
    <property type="evidence" value="ECO:0007669"/>
    <property type="project" value="TreeGrafter"/>
</dbReference>
<keyword evidence="1" id="KW-0560">Oxidoreductase</keyword>
<dbReference type="GO" id="GO:0016491">
    <property type="term" value="F:oxidoreductase activity"/>
    <property type="evidence" value="ECO:0007669"/>
    <property type="project" value="UniProtKB-KW"/>
</dbReference>
<reference evidence="3 4" key="1">
    <citation type="journal article" date="2014" name="BMC Genomics">
        <title>Comparison of environmental and isolate Sulfobacillus genomes reveals diverse carbon, sulfur, nitrogen, and hydrogen metabolisms.</title>
        <authorList>
            <person name="Justice N.B."/>
            <person name="Norman A."/>
            <person name="Brown C.T."/>
            <person name="Singh A."/>
            <person name="Thomas B.C."/>
            <person name="Banfield J.F."/>
        </authorList>
    </citation>
    <scope>NUCLEOTIDE SEQUENCE [LARGE SCALE GENOMIC DNA]</scope>
    <source>
        <strain evidence="3">AMDSBA3</strain>
    </source>
</reference>
<dbReference type="InterPro" id="IPR036188">
    <property type="entry name" value="FAD/NAD-bd_sf"/>
</dbReference>
<evidence type="ECO:0000313" key="4">
    <source>
        <dbReference type="Proteomes" id="UP000241848"/>
    </source>
</evidence>
<dbReference type="EMBL" id="PXYV01000018">
    <property type="protein sequence ID" value="PSR22381.1"/>
    <property type="molecule type" value="Genomic_DNA"/>
</dbReference>
<dbReference type="AlphaFoldDB" id="A0A2T2WJG3"/>
<dbReference type="InterPro" id="IPR006076">
    <property type="entry name" value="FAD-dep_OxRdtase"/>
</dbReference>
<evidence type="ECO:0000313" key="3">
    <source>
        <dbReference type="EMBL" id="PSR22381.1"/>
    </source>
</evidence>
<comment type="caution">
    <text evidence="3">The sequence shown here is derived from an EMBL/GenBank/DDBJ whole genome shotgun (WGS) entry which is preliminary data.</text>
</comment>
<dbReference type="Gene3D" id="3.30.9.10">
    <property type="entry name" value="D-Amino Acid Oxidase, subunit A, domain 2"/>
    <property type="match status" value="1"/>
</dbReference>
<name>A0A2T2WJG3_9FIRM</name>
<organism evidence="3 4">
    <name type="scientific">Sulfobacillus acidophilus</name>
    <dbReference type="NCBI Taxonomy" id="53633"/>
    <lineage>
        <taxon>Bacteria</taxon>
        <taxon>Bacillati</taxon>
        <taxon>Bacillota</taxon>
        <taxon>Clostridia</taxon>
        <taxon>Eubacteriales</taxon>
        <taxon>Clostridiales Family XVII. Incertae Sedis</taxon>
        <taxon>Sulfobacillus</taxon>
    </lineage>
</organism>
<dbReference type="PANTHER" id="PTHR13847">
    <property type="entry name" value="SARCOSINE DEHYDROGENASE-RELATED"/>
    <property type="match status" value="1"/>
</dbReference>
<dbReference type="Gene3D" id="3.50.50.60">
    <property type="entry name" value="FAD/NAD(P)-binding domain"/>
    <property type="match status" value="1"/>
</dbReference>
<gene>
    <name evidence="3" type="ORF">C7B45_07140</name>
</gene>
<dbReference type="Pfam" id="PF01266">
    <property type="entry name" value="DAO"/>
    <property type="match status" value="1"/>
</dbReference>
<feature type="domain" description="FAD dependent oxidoreductase" evidence="2">
    <location>
        <begin position="12"/>
        <end position="158"/>
    </location>
</feature>
<dbReference type="SUPFAM" id="SSF51905">
    <property type="entry name" value="FAD/NAD(P)-binding domain"/>
    <property type="match status" value="1"/>
</dbReference>
<proteinExistence type="predicted"/>
<dbReference type="Proteomes" id="UP000241848">
    <property type="component" value="Unassembled WGS sequence"/>
</dbReference>
<protein>
    <recommendedName>
        <fullName evidence="2">FAD dependent oxidoreductase domain-containing protein</fullName>
    </recommendedName>
</protein>
<sequence length="158" mass="16681">MGELTDGVGGMAGYGRIGTLRLLASQKDVEAARVKLEEQNRPCHVLDRDDIAKAGLLDVPARVSGALFFSLDARVDPRQLGQLLAARLQGAGIEVHEERPIVELLHVEKRVVGARAATGKAARADSIVIAAGVQSAERLANYGLNLPMVAVRGQAVAV</sequence>
<accession>A0A2T2WJG3</accession>
<evidence type="ECO:0000256" key="1">
    <source>
        <dbReference type="ARBA" id="ARBA00023002"/>
    </source>
</evidence>
<dbReference type="PANTHER" id="PTHR13847:SF289">
    <property type="entry name" value="GLYCINE OXIDASE"/>
    <property type="match status" value="1"/>
</dbReference>
<evidence type="ECO:0000259" key="2">
    <source>
        <dbReference type="Pfam" id="PF01266"/>
    </source>
</evidence>